<dbReference type="InterPro" id="IPR045098">
    <property type="entry name" value="Fyv10_fam"/>
</dbReference>
<gene>
    <name evidence="10" type="ORF">LAMO00422_LOCUS11773</name>
</gene>
<dbReference type="InterPro" id="IPR024964">
    <property type="entry name" value="CTLH/CRA"/>
</dbReference>
<proteinExistence type="predicted"/>
<evidence type="ECO:0000256" key="7">
    <source>
        <dbReference type="SAM" id="MobiDB-lite"/>
    </source>
</evidence>
<dbReference type="GO" id="GO:0061630">
    <property type="term" value="F:ubiquitin protein ligase activity"/>
    <property type="evidence" value="ECO:0007669"/>
    <property type="project" value="InterPro"/>
</dbReference>
<sequence length="424" mass="47189">MGSSVLHENSLLRAPYESVHMVTRNTQKIVAKEITYVVAEVKRLARAAKERSKGANLINATKSITSMVKKLQGLKRKMEEGEKTSTKYVNRCQARLDHLTQLHEVTKNKGGSGGSSLELTSLSKNETVLRSLDSMLAGHLLRGGGLQTALLLAKNSNVFHLVDSEVFISAKKVIDGLRNHNCKPALAWCAANRSRLRRSHSPLEADLRVQQFVEMLKKNDVEGALKYARSHLSFISTSRQKRALHAMGAIAFVPPTKSLPERYKYLFEDKNWAELEGSFRKVLFKLNGLSAKSSISIRLQIGLEALKTHHCLTGGENEEKKRRKGVKKARSERSNTASHCPVCSKGMYGLAQDLPPSHRSHSCIVCRICGEVMDENNPPMALPNGNVYSKKAIDENSKLNHGDIVDPRSDDRFAKKKAKNVYIL</sequence>
<keyword evidence="2" id="KW-0963">Cytoplasm</keyword>
<protein>
    <submittedName>
        <fullName evidence="10">Uncharacterized protein</fullName>
    </submittedName>
</protein>
<evidence type="ECO:0000259" key="8">
    <source>
        <dbReference type="PROSITE" id="PS50897"/>
    </source>
</evidence>
<evidence type="ECO:0000256" key="5">
    <source>
        <dbReference type="ARBA" id="ARBA00022833"/>
    </source>
</evidence>
<dbReference type="PROSITE" id="PS50897">
    <property type="entry name" value="CTLH"/>
    <property type="match status" value="1"/>
</dbReference>
<keyword evidence="5" id="KW-0862">Zinc</keyword>
<dbReference type="InterPro" id="IPR006595">
    <property type="entry name" value="CTLH_C"/>
</dbReference>
<organism evidence="10">
    <name type="scientific">Amorphochlora amoebiformis</name>
    <dbReference type="NCBI Taxonomy" id="1561963"/>
    <lineage>
        <taxon>Eukaryota</taxon>
        <taxon>Sar</taxon>
        <taxon>Rhizaria</taxon>
        <taxon>Cercozoa</taxon>
        <taxon>Chlorarachniophyceae</taxon>
        <taxon>Amorphochlora</taxon>
    </lineage>
</organism>
<dbReference type="PANTHER" id="PTHR12170">
    <property type="entry name" value="MACROPHAGE ERYTHROBLAST ATTACHER-RELATED"/>
    <property type="match status" value="1"/>
</dbReference>
<keyword evidence="4 6" id="KW-0863">Zinc-finger</keyword>
<accession>A0A7S0DGV6</accession>
<dbReference type="GO" id="GO:0008270">
    <property type="term" value="F:zinc ion binding"/>
    <property type="evidence" value="ECO:0007669"/>
    <property type="project" value="UniProtKB-KW"/>
</dbReference>
<evidence type="ECO:0000256" key="2">
    <source>
        <dbReference type="ARBA" id="ARBA00022490"/>
    </source>
</evidence>
<evidence type="ECO:0000256" key="3">
    <source>
        <dbReference type="ARBA" id="ARBA00022723"/>
    </source>
</evidence>
<keyword evidence="3" id="KW-0479">Metal-binding</keyword>
<evidence type="ECO:0000256" key="6">
    <source>
        <dbReference type="PROSITE-ProRule" id="PRU01215"/>
    </source>
</evidence>
<dbReference type="InterPro" id="IPR044063">
    <property type="entry name" value="ZF_RING_GID"/>
</dbReference>
<evidence type="ECO:0000256" key="4">
    <source>
        <dbReference type="ARBA" id="ARBA00022771"/>
    </source>
</evidence>
<name>A0A7S0DGV6_9EUKA</name>
<feature type="zinc finger region" description="RING-Gid-type" evidence="6">
    <location>
        <begin position="340"/>
        <end position="409"/>
    </location>
</feature>
<comment type="subcellular location">
    <subcellularLocation>
        <location evidence="1">Cytoplasm</location>
    </subcellularLocation>
</comment>
<evidence type="ECO:0000259" key="9">
    <source>
        <dbReference type="PROSITE" id="PS51867"/>
    </source>
</evidence>
<evidence type="ECO:0000313" key="10">
    <source>
        <dbReference type="EMBL" id="CAD8452833.1"/>
    </source>
</evidence>
<dbReference type="GO" id="GO:0005737">
    <property type="term" value="C:cytoplasm"/>
    <property type="evidence" value="ECO:0007669"/>
    <property type="project" value="UniProtKB-SubCell"/>
</dbReference>
<dbReference type="EMBL" id="HBEM01017204">
    <property type="protein sequence ID" value="CAD8452833.1"/>
    <property type="molecule type" value="Transcribed_RNA"/>
</dbReference>
<dbReference type="PANTHER" id="PTHR12170:SF2">
    <property type="entry name" value="E3 UBIQUITIN-PROTEIN TRANSFERASE MAEA"/>
    <property type="match status" value="1"/>
</dbReference>
<feature type="compositionally biased region" description="Basic residues" evidence="7">
    <location>
        <begin position="321"/>
        <end position="330"/>
    </location>
</feature>
<reference evidence="10" key="1">
    <citation type="submission" date="2021-01" db="EMBL/GenBank/DDBJ databases">
        <authorList>
            <person name="Corre E."/>
            <person name="Pelletier E."/>
            <person name="Niang G."/>
            <person name="Scheremetjew M."/>
            <person name="Finn R."/>
            <person name="Kale V."/>
            <person name="Holt S."/>
            <person name="Cochrane G."/>
            <person name="Meng A."/>
            <person name="Brown T."/>
            <person name="Cohen L."/>
        </authorList>
    </citation>
    <scope>NUCLEOTIDE SEQUENCE</scope>
    <source>
        <strain evidence="10">CCMP2058</strain>
    </source>
</reference>
<evidence type="ECO:0000256" key="1">
    <source>
        <dbReference type="ARBA" id="ARBA00004496"/>
    </source>
</evidence>
<dbReference type="Pfam" id="PF10607">
    <property type="entry name" value="CTLH"/>
    <property type="match status" value="1"/>
</dbReference>
<feature type="domain" description="CTLH" evidence="8">
    <location>
        <begin position="166"/>
        <end position="223"/>
    </location>
</feature>
<dbReference type="SMART" id="SM00668">
    <property type="entry name" value="CTLH"/>
    <property type="match status" value="1"/>
</dbReference>
<dbReference type="GO" id="GO:0034657">
    <property type="term" value="C:GID complex"/>
    <property type="evidence" value="ECO:0007669"/>
    <property type="project" value="TreeGrafter"/>
</dbReference>
<dbReference type="GO" id="GO:0005634">
    <property type="term" value="C:nucleus"/>
    <property type="evidence" value="ECO:0007669"/>
    <property type="project" value="TreeGrafter"/>
</dbReference>
<feature type="domain" description="RING-Gid-type" evidence="9">
    <location>
        <begin position="340"/>
        <end position="409"/>
    </location>
</feature>
<dbReference type="PROSITE" id="PS51867">
    <property type="entry name" value="ZF_RING_GID"/>
    <property type="match status" value="1"/>
</dbReference>
<dbReference type="GO" id="GO:0043161">
    <property type="term" value="P:proteasome-mediated ubiquitin-dependent protein catabolic process"/>
    <property type="evidence" value="ECO:0007669"/>
    <property type="project" value="InterPro"/>
</dbReference>
<dbReference type="AlphaFoldDB" id="A0A7S0DGV6"/>
<dbReference type="CDD" id="cd16659">
    <property type="entry name" value="RING-Ubox_Emp"/>
    <property type="match status" value="1"/>
</dbReference>
<feature type="region of interest" description="Disordered" evidence="7">
    <location>
        <begin position="314"/>
        <end position="333"/>
    </location>
</feature>